<evidence type="ECO:0000313" key="4">
    <source>
        <dbReference type="Proteomes" id="UP000050280"/>
    </source>
</evidence>
<dbReference type="EMBL" id="LDJX01000003">
    <property type="protein sequence ID" value="KPM32094.1"/>
    <property type="molecule type" value="Genomic_DNA"/>
</dbReference>
<organism evidence="3 4">
    <name type="scientific">Croceitalea dokdonensis DOKDO 023</name>
    <dbReference type="NCBI Taxonomy" id="1300341"/>
    <lineage>
        <taxon>Bacteria</taxon>
        <taxon>Pseudomonadati</taxon>
        <taxon>Bacteroidota</taxon>
        <taxon>Flavobacteriia</taxon>
        <taxon>Flavobacteriales</taxon>
        <taxon>Flavobacteriaceae</taxon>
        <taxon>Croceitalea</taxon>
    </lineage>
</organism>
<dbReference type="Proteomes" id="UP000050280">
    <property type="component" value="Unassembled WGS sequence"/>
</dbReference>
<name>A0A0P7AZR4_9FLAO</name>
<dbReference type="SUPFAM" id="SSF52833">
    <property type="entry name" value="Thioredoxin-like"/>
    <property type="match status" value="1"/>
</dbReference>
<evidence type="ECO:0000256" key="2">
    <source>
        <dbReference type="PROSITE-ProRule" id="PRU01282"/>
    </source>
</evidence>
<dbReference type="RefSeq" id="WP_054558898.1">
    <property type="nucleotide sequence ID" value="NZ_LDJX01000003.1"/>
</dbReference>
<evidence type="ECO:0000313" key="3">
    <source>
        <dbReference type="EMBL" id="KPM32094.1"/>
    </source>
</evidence>
<dbReference type="PROSITE" id="PS51353">
    <property type="entry name" value="ARSC"/>
    <property type="match status" value="1"/>
</dbReference>
<proteinExistence type="inferred from homology"/>
<dbReference type="InterPro" id="IPR006660">
    <property type="entry name" value="Arsenate_reductase-like"/>
</dbReference>
<gene>
    <name evidence="3" type="ORF">I595_1743</name>
</gene>
<dbReference type="Gene3D" id="3.40.30.10">
    <property type="entry name" value="Glutaredoxin"/>
    <property type="match status" value="1"/>
</dbReference>
<dbReference type="STRING" id="1300341.I595_1743"/>
<comment type="caution">
    <text evidence="3">The sequence shown here is derived from an EMBL/GenBank/DDBJ whole genome shotgun (WGS) entry which is preliminary data.</text>
</comment>
<dbReference type="OrthoDB" id="1434620at2"/>
<dbReference type="AlphaFoldDB" id="A0A0P7AZR4"/>
<reference evidence="3 4" key="1">
    <citation type="submission" date="2015-09" db="EMBL/GenBank/DDBJ databases">
        <title>Genome sequence of the marine flavobacterium Croceitalea dokdonensis DOKDO 023 that contains proton- and sodium-pumping rhodopsins.</title>
        <authorList>
            <person name="Kwon S.-K."/>
            <person name="Lee H.K."/>
            <person name="Kwak M.-J."/>
            <person name="Kim J.F."/>
        </authorList>
    </citation>
    <scope>NUCLEOTIDE SEQUENCE [LARGE SCALE GENOMIC DNA]</scope>
    <source>
        <strain evidence="3 4">DOKDO 023</strain>
    </source>
</reference>
<accession>A0A0P7AZR4</accession>
<evidence type="ECO:0000256" key="1">
    <source>
        <dbReference type="ARBA" id="ARBA00007198"/>
    </source>
</evidence>
<dbReference type="InterPro" id="IPR036249">
    <property type="entry name" value="Thioredoxin-like_sf"/>
</dbReference>
<comment type="similarity">
    <text evidence="1 2">Belongs to the ArsC family.</text>
</comment>
<sequence length="146" mass="16450">MGVIAKNNRKLTIYYHSGTSIGEQTLAYVQASNKKLHEVDIAKTNVTGTQWTELANGLNTNVSELINTEHPEFINTYGKESPRMQEHDWLKVLGHEPQLLKFPILIDGETYLQIKSAAQFKEYLEPDSAGIDKKPLSDQFTDKDSA</sequence>
<keyword evidence="4" id="KW-1185">Reference proteome</keyword>
<protein>
    <submittedName>
        <fullName evidence="3">Arsenate reductase</fullName>
    </submittedName>
</protein>